<evidence type="ECO:0000256" key="2">
    <source>
        <dbReference type="ARBA" id="ARBA00001947"/>
    </source>
</evidence>
<comment type="cofactor">
    <cofactor evidence="2">
        <name>Zn(2+)</name>
        <dbReference type="ChEBI" id="CHEBI:29105"/>
    </cofactor>
</comment>
<name>A0ABQ5QAF7_9BACT</name>
<dbReference type="InterPro" id="IPR005850">
    <property type="entry name" value="GalP_Utransf_C"/>
</dbReference>
<evidence type="ECO:0000256" key="8">
    <source>
        <dbReference type="ARBA" id="ARBA00022695"/>
    </source>
</evidence>
<dbReference type="PANTHER" id="PTHR11943">
    <property type="entry name" value="GALACTOSE-1-PHOSPHATE URIDYLYLTRANSFERASE"/>
    <property type="match status" value="1"/>
</dbReference>
<evidence type="ECO:0000256" key="4">
    <source>
        <dbReference type="ARBA" id="ARBA00010951"/>
    </source>
</evidence>
<evidence type="ECO:0000256" key="12">
    <source>
        <dbReference type="ARBA" id="ARBA00023277"/>
    </source>
</evidence>
<evidence type="ECO:0000256" key="1">
    <source>
        <dbReference type="ARBA" id="ARBA00001107"/>
    </source>
</evidence>
<dbReference type="PIRSF" id="PIRSF000808">
    <property type="entry name" value="GalT"/>
    <property type="match status" value="1"/>
</dbReference>
<evidence type="ECO:0000256" key="10">
    <source>
        <dbReference type="ARBA" id="ARBA00022833"/>
    </source>
</evidence>
<dbReference type="CDD" id="cd00608">
    <property type="entry name" value="GalT"/>
    <property type="match status" value="1"/>
</dbReference>
<evidence type="ECO:0000256" key="14">
    <source>
        <dbReference type="RuleBase" id="RU000506"/>
    </source>
</evidence>
<dbReference type="Pfam" id="PF02744">
    <property type="entry name" value="GalP_UDP_tr_C"/>
    <property type="match status" value="1"/>
</dbReference>
<evidence type="ECO:0000256" key="9">
    <source>
        <dbReference type="ARBA" id="ARBA00022723"/>
    </source>
</evidence>
<dbReference type="Pfam" id="PF01087">
    <property type="entry name" value="GalP_UDP_transf"/>
    <property type="match status" value="1"/>
</dbReference>
<evidence type="ECO:0000256" key="13">
    <source>
        <dbReference type="NCBIfam" id="TIGR00209"/>
    </source>
</evidence>
<feature type="domain" description="Galactose-1-phosphate uridyl transferase N-terminal" evidence="15">
    <location>
        <begin position="5"/>
        <end position="174"/>
    </location>
</feature>
<keyword evidence="9 14" id="KW-0479">Metal-binding</keyword>
<keyword evidence="10" id="KW-0862">Zinc</keyword>
<evidence type="ECO:0000256" key="11">
    <source>
        <dbReference type="ARBA" id="ARBA00023144"/>
    </source>
</evidence>
<dbReference type="GO" id="GO:0016779">
    <property type="term" value="F:nucleotidyltransferase activity"/>
    <property type="evidence" value="ECO:0007669"/>
    <property type="project" value="UniProtKB-KW"/>
</dbReference>
<comment type="similarity">
    <text evidence="4 14">Belongs to the galactose-1-phosphate uridylyltransferase type 1 family.</text>
</comment>
<evidence type="ECO:0000256" key="3">
    <source>
        <dbReference type="ARBA" id="ARBA00004947"/>
    </source>
</evidence>
<evidence type="ECO:0000313" key="18">
    <source>
        <dbReference type="Proteomes" id="UP001165069"/>
    </source>
</evidence>
<dbReference type="PROSITE" id="PS00117">
    <property type="entry name" value="GAL_P_UDP_TRANSF_I"/>
    <property type="match status" value="1"/>
</dbReference>
<evidence type="ECO:0000259" key="16">
    <source>
        <dbReference type="Pfam" id="PF02744"/>
    </source>
</evidence>
<reference evidence="17 18" key="1">
    <citation type="journal article" date="2023" name="Antonie Van Leeuwenhoek">
        <title>Mesoterricola silvestris gen. nov., sp. nov., Mesoterricola sediminis sp. nov., Geothrix oryzae sp. nov., Geothrix edaphica sp. nov., Geothrix rubra sp. nov., and Geothrix limicola sp. nov., six novel members of Acidobacteriota isolated from soils.</title>
        <authorList>
            <person name="Itoh H."/>
            <person name="Sugisawa Y."/>
            <person name="Mise K."/>
            <person name="Xu Z."/>
            <person name="Kuniyasu M."/>
            <person name="Ushijima N."/>
            <person name="Kawano K."/>
            <person name="Kobayashi E."/>
            <person name="Shiratori Y."/>
            <person name="Masuda Y."/>
            <person name="Senoo K."/>
        </authorList>
    </citation>
    <scope>NUCLEOTIDE SEQUENCE [LARGE SCALE GENOMIC DNA]</scope>
    <source>
        <strain evidence="17 18">Red804</strain>
    </source>
</reference>
<dbReference type="EMBL" id="BSDE01000001">
    <property type="protein sequence ID" value="GLH71697.1"/>
    <property type="molecule type" value="Genomic_DNA"/>
</dbReference>
<comment type="caution">
    <text evidence="17">The sequence shown here is derived from an EMBL/GenBank/DDBJ whole genome shotgun (WGS) entry which is preliminary data.</text>
</comment>
<evidence type="ECO:0000313" key="17">
    <source>
        <dbReference type="EMBL" id="GLH71697.1"/>
    </source>
</evidence>
<dbReference type="InterPro" id="IPR001937">
    <property type="entry name" value="GalP_UDPtransf1"/>
</dbReference>
<feature type="domain" description="Galactose-1-phosphate uridyl transferase C-terminal" evidence="16">
    <location>
        <begin position="181"/>
        <end position="343"/>
    </location>
</feature>
<dbReference type="RefSeq" id="WP_285569114.1">
    <property type="nucleotide sequence ID" value="NZ_BSDE01000001.1"/>
</dbReference>
<organism evidence="17 18">
    <name type="scientific">Geothrix limicola</name>
    <dbReference type="NCBI Taxonomy" id="2927978"/>
    <lineage>
        <taxon>Bacteria</taxon>
        <taxon>Pseudomonadati</taxon>
        <taxon>Acidobacteriota</taxon>
        <taxon>Holophagae</taxon>
        <taxon>Holophagales</taxon>
        <taxon>Holophagaceae</taxon>
        <taxon>Geothrix</taxon>
    </lineage>
</organism>
<keyword evidence="8 14" id="KW-0548">Nucleotidyltransferase</keyword>
<evidence type="ECO:0000259" key="15">
    <source>
        <dbReference type="Pfam" id="PF01087"/>
    </source>
</evidence>
<dbReference type="InterPro" id="IPR005849">
    <property type="entry name" value="GalP_Utransf_N"/>
</dbReference>
<comment type="pathway">
    <text evidence="3 14">Carbohydrate metabolism; galactose metabolism.</text>
</comment>
<comment type="catalytic activity">
    <reaction evidence="1 14">
        <text>alpha-D-galactose 1-phosphate + UDP-alpha-D-glucose = alpha-D-glucose 1-phosphate + UDP-alpha-D-galactose</text>
        <dbReference type="Rhea" id="RHEA:13989"/>
        <dbReference type="ChEBI" id="CHEBI:58336"/>
        <dbReference type="ChEBI" id="CHEBI:58601"/>
        <dbReference type="ChEBI" id="CHEBI:58885"/>
        <dbReference type="ChEBI" id="CHEBI:66914"/>
        <dbReference type="EC" id="2.7.7.12"/>
    </reaction>
</comment>
<dbReference type="Gene3D" id="3.30.428.10">
    <property type="entry name" value="HIT-like"/>
    <property type="match status" value="2"/>
</dbReference>
<dbReference type="SUPFAM" id="SSF54197">
    <property type="entry name" value="HIT-like"/>
    <property type="match status" value="2"/>
</dbReference>
<evidence type="ECO:0000256" key="7">
    <source>
        <dbReference type="ARBA" id="ARBA00022679"/>
    </source>
</evidence>
<dbReference type="NCBIfam" id="NF008724">
    <property type="entry name" value="PRK11720.1"/>
    <property type="match status" value="1"/>
</dbReference>
<accession>A0ABQ5QAF7</accession>
<evidence type="ECO:0000256" key="6">
    <source>
        <dbReference type="ARBA" id="ARBA00016340"/>
    </source>
</evidence>
<dbReference type="EC" id="2.7.7.12" evidence="5 13"/>
<keyword evidence="12 14" id="KW-0119">Carbohydrate metabolism</keyword>
<keyword evidence="18" id="KW-1185">Reference proteome</keyword>
<gene>
    <name evidence="17" type="ORF">GETHLI_01990</name>
</gene>
<dbReference type="Proteomes" id="UP001165069">
    <property type="component" value="Unassembled WGS sequence"/>
</dbReference>
<protein>
    <recommendedName>
        <fullName evidence="6 13">Galactose-1-phosphate uridylyltransferase</fullName>
        <ecNumber evidence="5 13">2.7.7.12</ecNumber>
    </recommendedName>
</protein>
<dbReference type="InterPro" id="IPR019779">
    <property type="entry name" value="GalP_UDPtransf1_His-AS"/>
</dbReference>
<evidence type="ECO:0000256" key="5">
    <source>
        <dbReference type="ARBA" id="ARBA00012384"/>
    </source>
</evidence>
<sequence length="348" mass="39419">MFSRSHRRLNLLTGEHVLVSPQRTQRPWQGKVEARPSDTRPAYDPACYLCAGNARAGGHRNPDYVSTFVFTNDFAALSPHGASAEAHSENELLVADSESGTCRVVCFSPRHDLSLPEFSVSEIDAVLRTWTEETRSLGADPGIRSVLVFENKGELMGCSNPHPHSQIWANEHLPTEMVKELGRQEAYFAKHGRPLLMDYLAQEREKGDRIVLENDAWVALVPFWAMWPYETLVLPKRPVRTLLDLDDAMRLALADLLKRLTTRYDNLFGVSFPYSMGFHQAPFDDGDHPEWVLHLHFYPPLLRGATVKKFMVGYEMLGMPGRDITPETAAAALRELPDLHYKQWQPQG</sequence>
<dbReference type="NCBIfam" id="TIGR00209">
    <property type="entry name" value="galT_1"/>
    <property type="match status" value="1"/>
</dbReference>
<keyword evidence="7 14" id="KW-0808">Transferase</keyword>
<dbReference type="PANTHER" id="PTHR11943:SF1">
    <property type="entry name" value="GALACTOSE-1-PHOSPHATE URIDYLYLTRANSFERASE"/>
    <property type="match status" value="1"/>
</dbReference>
<dbReference type="InterPro" id="IPR036265">
    <property type="entry name" value="HIT-like_sf"/>
</dbReference>
<proteinExistence type="inferred from homology"/>
<keyword evidence="11 14" id="KW-0299">Galactose metabolism</keyword>